<organism evidence="1 2">
    <name type="scientific">Hyalomma asiaticum</name>
    <name type="common">Tick</name>
    <dbReference type="NCBI Taxonomy" id="266040"/>
    <lineage>
        <taxon>Eukaryota</taxon>
        <taxon>Metazoa</taxon>
        <taxon>Ecdysozoa</taxon>
        <taxon>Arthropoda</taxon>
        <taxon>Chelicerata</taxon>
        <taxon>Arachnida</taxon>
        <taxon>Acari</taxon>
        <taxon>Parasitiformes</taxon>
        <taxon>Ixodida</taxon>
        <taxon>Ixodoidea</taxon>
        <taxon>Ixodidae</taxon>
        <taxon>Hyalomminae</taxon>
        <taxon>Hyalomma</taxon>
    </lineage>
</organism>
<proteinExistence type="predicted"/>
<sequence>MLEGKKRRSKSGDNFAETAPDTARKSAISVTEVSSSISISDSITEATTVVQKSSSDGTIIGKRSISFGAPRNRIAKARTPSSGARSGKGSSQVSVLTVSISDSEDMDPRELPSSRRARNPLASRPRPESPPWTSTRPTQHVTRSCSRHLAMQRAAQMRGYSRSPSPGYTVASARMYPASPTRVRSPMRVASPRRTVFQVVDESYYAEPAAIRDRAQLLRREDQRFQMAADDPTPQRDGKWHEPKLHVSYVARVPSRGSHSDSSLSCSMSSKTTPDHERGDSPRGYYRTASELDRYREPSRAKLYSSTPQLYCDDSPPTTYYDHSPIRDYVEGSRRASDTSIYAQHVSLSKIGGYSSPTAGHRDSTGRMLVSVSSSRVFRSASLPRESSFSPRMPRRGTPSRLGREGSAVGDAPSSSPRQSRSVSPRKPDKAPARIKVAASSLHLGYETSSSRSASPRKVAGRASPNWLEHNGLFPDGPLSPPPPKPPVPPPIPPPKGFSMGPLRFGSTSTSASAMRITMSPPPMPPVPPMLPPPTPTEIAALQAVTMTLKDLGRKRSSSEHRLSATELQHQIREKQQLQLEQLLQFQQTHDFIPLQDVEEQQLQQQLQELQKVLQQQEGAPVLQVQFQSPADPSGRPSTPLAQSVLQVQFQTPSQPYPQVFQAQIPTRAESPGVIQVQLQSPILPSEPQQRDAFTQVTPSIAPPEQAGVLQVHLQSPLDFQAQSVSTQQTTQADQISILQAQLQSARNFSTPRAPSQIDQLGALQSPLEPKSTTLDQVGRFKIDLQGLFNFPEHPFARFLEDSGELKPLEALDSLLESSTLELGQQPEQPSVLPMQFHSPSMASTGFIGQQVAQQNPLDQSFMELTMPQTDFTDQLMSPVHIAGSSLPQMGLSYQASPINLSINPGQLDQSILLQESGFPGPEISHGQQPDQSFLQMPIQTPMMSSFRNPYSCPQMSQEQELAQNMLLEQQERQLSLQMHLGESPMSNVMQWSMQATRGSIPEMPSEQPTMLELEDSSLEATPQKPMRHMSKWRSPLYGQHFQIPEGLVEPDMRHRRIRTLHFPAIGENQFFSPIPTRNLSFYRTPPELADTPSPLNMTAMMKENLVPSRSLPQVRPERRRNGKPLAELYFPDPLQEQPLRQGSPPHTVVMLQRSDQDIRSPRRESTPQPRSSEPHTPRSPTESPEVIVKGPPDRWTFQRMSTPVGSIPRGRTLSGSELFRGMAFESPRQRFPGPFMMRMPSPILPRRPYDPVMTPYKSFSQSNRSCDFTTSTPNQPRTPRPQKDRPEMGQQLEQRTPEMLQPQQLPQSPKSPRTPQSSRAPLPPHTPQPQQPQHPPTPQKPSQPQPSQSPKQPLPKPPQSPQSPQPPKPPQAEQMVQQQPSPEQRKQSKEQQKLQQASQNSEPCMQQIPLPVTGYEPTMHGPPFPGFPFRMAQPRSAAPLRTPSPRPSSPTQPFGPRSPPPGFPDLRQLEFQTRMQQQMLQQQQQQMQEQMMAAARLRCPPRPPRSAASPLPMMPQSSPNLLPPYGQQIFLPQQMQGQYRLRTRQQSNQMNRFRGTGSDTDGGGYFRRKMLSGTKSSLPEMAGPSDYGNTTAGTKSLVTTSNLMDKRKPLPPLPPIHAHPRAHRKQNYRHATIETRMRNSQTEMVVYFVVLLATIIGLWTILDIYGRRSAVHSLNGSYIAIPNVTMKGFKDSSGQNGVPANVSGQPGFELCSSSACLAEGSYVSHQLNWNVNPCESMYEFVCSNSPTKPVDELLLSDMETSLLRKLRGASAAASPAMKLMQDLWKECLDQDTRNRLGWGPLKHMFKATSLADWPYQQFATQGEPAVWQAAARALRYFGLPTLVLLEPSEHPLLGRSPVLALDKPVLLMRPGNDSSGYYEAVSFALSSVARKSAAKHSVALDLTNFARQLASVVRSPSASGDLGRDAKLEHLRSVPRYRSLLAGFLQNDSLVNDDTELLLRAPEYAIRLGYLLDDTAPHVVLNYIGFRLLVHVSPFLPESLRKLVPLRARQLGLGDRGPGHLVCLRAVEHALPTVFYRATYELQRPLMDALLVTDLGGAVKQALASRLALLHWLDGETRERALQRLHQLEPRLLFPTWVTDTAKGEQDVRQVPHVIVGEGLRSYARITKHLMNRRLQSADPWLGQPPSDNQCWLSPGNRILYVPLTTLNASAPAQEPFVLLQLARLGERAARCLVRLVLDGAGSRAEDPRAWWTPAARQGLAELRKCYALQSRGDRPTAAEESAALVVAHAAFEARMPALDFRLDNAVSMSLDQLFFIHYTLGHCSADSDVARRVNFALLNFAGFQRAFSCDAGTPMNPRKSCDFW</sequence>
<dbReference type="Proteomes" id="UP000821845">
    <property type="component" value="Chromosome 1"/>
</dbReference>
<name>A0ACB7TFH0_HYAAI</name>
<evidence type="ECO:0000313" key="1">
    <source>
        <dbReference type="EMBL" id="KAH6944996.1"/>
    </source>
</evidence>
<accession>A0ACB7TFH0</accession>
<protein>
    <submittedName>
        <fullName evidence="1">Uncharacterized protein</fullName>
    </submittedName>
</protein>
<keyword evidence="2" id="KW-1185">Reference proteome</keyword>
<gene>
    <name evidence="1" type="ORF">HPB50_006698</name>
</gene>
<reference evidence="1" key="1">
    <citation type="submission" date="2020-05" db="EMBL/GenBank/DDBJ databases">
        <title>Large-scale comparative analyses of tick genomes elucidate their genetic diversity and vector capacities.</title>
        <authorList>
            <person name="Jia N."/>
            <person name="Wang J."/>
            <person name="Shi W."/>
            <person name="Du L."/>
            <person name="Sun Y."/>
            <person name="Zhan W."/>
            <person name="Jiang J."/>
            <person name="Wang Q."/>
            <person name="Zhang B."/>
            <person name="Ji P."/>
            <person name="Sakyi L.B."/>
            <person name="Cui X."/>
            <person name="Yuan T."/>
            <person name="Jiang B."/>
            <person name="Yang W."/>
            <person name="Lam T.T.-Y."/>
            <person name="Chang Q."/>
            <person name="Ding S."/>
            <person name="Wang X."/>
            <person name="Zhu J."/>
            <person name="Ruan X."/>
            <person name="Zhao L."/>
            <person name="Wei J."/>
            <person name="Que T."/>
            <person name="Du C."/>
            <person name="Cheng J."/>
            <person name="Dai P."/>
            <person name="Han X."/>
            <person name="Huang E."/>
            <person name="Gao Y."/>
            <person name="Liu J."/>
            <person name="Shao H."/>
            <person name="Ye R."/>
            <person name="Li L."/>
            <person name="Wei W."/>
            <person name="Wang X."/>
            <person name="Wang C."/>
            <person name="Yang T."/>
            <person name="Huo Q."/>
            <person name="Li W."/>
            <person name="Guo W."/>
            <person name="Chen H."/>
            <person name="Zhou L."/>
            <person name="Ni X."/>
            <person name="Tian J."/>
            <person name="Zhou Y."/>
            <person name="Sheng Y."/>
            <person name="Liu T."/>
            <person name="Pan Y."/>
            <person name="Xia L."/>
            <person name="Li J."/>
            <person name="Zhao F."/>
            <person name="Cao W."/>
        </authorList>
    </citation>
    <scope>NUCLEOTIDE SEQUENCE</scope>
    <source>
        <strain evidence="1">Hyas-2018</strain>
    </source>
</reference>
<comment type="caution">
    <text evidence="1">The sequence shown here is derived from an EMBL/GenBank/DDBJ whole genome shotgun (WGS) entry which is preliminary data.</text>
</comment>
<evidence type="ECO:0000313" key="2">
    <source>
        <dbReference type="Proteomes" id="UP000821845"/>
    </source>
</evidence>
<dbReference type="EMBL" id="CM023481">
    <property type="protein sequence ID" value="KAH6944996.1"/>
    <property type="molecule type" value="Genomic_DNA"/>
</dbReference>